<evidence type="ECO:0000313" key="4">
    <source>
        <dbReference type="Proteomes" id="UP000683360"/>
    </source>
</evidence>
<evidence type="ECO:0000313" key="3">
    <source>
        <dbReference type="EMBL" id="CAG2197225.1"/>
    </source>
</evidence>
<evidence type="ECO:0000256" key="1">
    <source>
        <dbReference type="SAM" id="Coils"/>
    </source>
</evidence>
<dbReference type="EMBL" id="CAJPWZ010000642">
    <property type="protein sequence ID" value="CAG2197225.1"/>
    <property type="molecule type" value="Genomic_DNA"/>
</dbReference>
<gene>
    <name evidence="3" type="ORF">MEDL_12058</name>
</gene>
<feature type="coiled-coil region" evidence="1">
    <location>
        <begin position="147"/>
        <end position="174"/>
    </location>
</feature>
<proteinExistence type="predicted"/>
<dbReference type="AlphaFoldDB" id="A0A8S3QNT0"/>
<name>A0A8S3QNT0_MYTED</name>
<organism evidence="3 4">
    <name type="scientific">Mytilus edulis</name>
    <name type="common">Blue mussel</name>
    <dbReference type="NCBI Taxonomy" id="6550"/>
    <lineage>
        <taxon>Eukaryota</taxon>
        <taxon>Metazoa</taxon>
        <taxon>Spiralia</taxon>
        <taxon>Lophotrochozoa</taxon>
        <taxon>Mollusca</taxon>
        <taxon>Bivalvia</taxon>
        <taxon>Autobranchia</taxon>
        <taxon>Pteriomorphia</taxon>
        <taxon>Mytilida</taxon>
        <taxon>Mytiloidea</taxon>
        <taxon>Mytilidae</taxon>
        <taxon>Mytilinae</taxon>
        <taxon>Mytilus</taxon>
    </lineage>
</organism>
<evidence type="ECO:0000256" key="2">
    <source>
        <dbReference type="SAM" id="MobiDB-lite"/>
    </source>
</evidence>
<sequence>MGMQPGLGKVEVHQVKSLSYNSTESELDLQSDGSSKDNNESKQTKDNNRLKIDVARVRKVSPQTIRTDYHQDHQGPIEIRSNLEIEAKGKIGRNSQQPGFVSDVTVKRNKRLLCKIITTLKGNNLNHFMLLLFFCIKQKLYPFRMKLELTRGEKRRAQEKIKILEEEHKSDRTVEERGRKEGKDLKWNVETIIKKPNISGVLVWTVFGKVTEYGQNVTLFCNVSNCCPNYAGWDRWTPVQQTLFIDVKTGQANAKYDGKALQNGYTLVIQNLSKTDLNVSYSCVYGAILGQRKFLLEEDVFYCKYKHSIIFVLTNMNTNIM</sequence>
<accession>A0A8S3QNT0</accession>
<evidence type="ECO:0008006" key="5">
    <source>
        <dbReference type="Google" id="ProtNLM"/>
    </source>
</evidence>
<comment type="caution">
    <text evidence="3">The sequence shown here is derived from an EMBL/GenBank/DDBJ whole genome shotgun (WGS) entry which is preliminary data.</text>
</comment>
<keyword evidence="4" id="KW-1185">Reference proteome</keyword>
<dbReference type="SUPFAM" id="SSF48726">
    <property type="entry name" value="Immunoglobulin"/>
    <property type="match status" value="1"/>
</dbReference>
<dbReference type="Proteomes" id="UP000683360">
    <property type="component" value="Unassembled WGS sequence"/>
</dbReference>
<protein>
    <recommendedName>
        <fullName evidence="5">Ig-like domain-containing protein</fullName>
    </recommendedName>
</protein>
<reference evidence="3" key="1">
    <citation type="submission" date="2021-03" db="EMBL/GenBank/DDBJ databases">
        <authorList>
            <person name="Bekaert M."/>
        </authorList>
    </citation>
    <scope>NUCLEOTIDE SEQUENCE</scope>
</reference>
<keyword evidence="1" id="KW-0175">Coiled coil</keyword>
<dbReference type="InterPro" id="IPR036179">
    <property type="entry name" value="Ig-like_dom_sf"/>
</dbReference>
<feature type="region of interest" description="Disordered" evidence="2">
    <location>
        <begin position="20"/>
        <end position="50"/>
    </location>
</feature>
<feature type="compositionally biased region" description="Basic and acidic residues" evidence="2">
    <location>
        <begin position="34"/>
        <end position="50"/>
    </location>
</feature>